<dbReference type="GO" id="GO:0009116">
    <property type="term" value="P:nucleoside metabolic process"/>
    <property type="evidence" value="ECO:0007669"/>
    <property type="project" value="InterPro"/>
</dbReference>
<name>A0A832GMY9_9BACT</name>
<evidence type="ECO:0000259" key="1">
    <source>
        <dbReference type="Pfam" id="PF01048"/>
    </source>
</evidence>
<dbReference type="PANTHER" id="PTHR46832">
    <property type="entry name" value="5'-METHYLTHIOADENOSINE/S-ADENOSYLHOMOCYSTEINE NUCLEOSIDASE"/>
    <property type="match status" value="1"/>
</dbReference>
<evidence type="ECO:0000313" key="2">
    <source>
        <dbReference type="EMBL" id="HGV54986.1"/>
    </source>
</evidence>
<dbReference type="GO" id="GO:0019284">
    <property type="term" value="P:L-methionine salvage from S-adenosylmethionine"/>
    <property type="evidence" value="ECO:0007669"/>
    <property type="project" value="TreeGrafter"/>
</dbReference>
<dbReference type="Pfam" id="PF01048">
    <property type="entry name" value="PNP_UDP_1"/>
    <property type="match status" value="1"/>
</dbReference>
<dbReference type="InterPro" id="IPR000845">
    <property type="entry name" value="Nucleoside_phosphorylase_d"/>
</dbReference>
<dbReference type="PANTHER" id="PTHR46832:SF2">
    <property type="entry name" value="FUTALOSINE HYDROLASE"/>
    <property type="match status" value="1"/>
</dbReference>
<dbReference type="GO" id="GO:0008782">
    <property type="term" value="F:adenosylhomocysteine nucleosidase activity"/>
    <property type="evidence" value="ECO:0007669"/>
    <property type="project" value="TreeGrafter"/>
</dbReference>
<dbReference type="GO" id="GO:0005829">
    <property type="term" value="C:cytosol"/>
    <property type="evidence" value="ECO:0007669"/>
    <property type="project" value="TreeGrafter"/>
</dbReference>
<dbReference type="InterPro" id="IPR035994">
    <property type="entry name" value="Nucleoside_phosphorylase_sf"/>
</dbReference>
<dbReference type="Gene3D" id="3.40.50.1580">
    <property type="entry name" value="Nucleoside phosphorylase domain"/>
    <property type="match status" value="1"/>
</dbReference>
<dbReference type="SUPFAM" id="SSF53167">
    <property type="entry name" value="Purine and uridine phosphorylases"/>
    <property type="match status" value="1"/>
</dbReference>
<dbReference type="AlphaFoldDB" id="A0A832GMY9"/>
<gene>
    <name evidence="2" type="ORF">ENT73_02695</name>
</gene>
<dbReference type="GO" id="GO:0008930">
    <property type="term" value="F:methylthioadenosine nucleosidase activity"/>
    <property type="evidence" value="ECO:0007669"/>
    <property type="project" value="TreeGrafter"/>
</dbReference>
<sequence>MRHLVLVPSELEASYLQDLPLEIEIIGIGPVEAALSAYELFQKRKPSLAFLTGFAGAYPQTDLAVGDVVVATCERFVDFGRFYATHFVSFPEHIPSTDYCPLAHMFTEKLIYILEINGFNPQGGPLATVCAATYDAKRARFIAEKFQVLAENMEGFAVGRAARRSKVFLLEVRVISNSLSEPEKEWEIEKAGKRLREVWECLAREWK</sequence>
<feature type="domain" description="Nucleoside phosphorylase" evidence="1">
    <location>
        <begin position="26"/>
        <end position="197"/>
    </location>
</feature>
<organism evidence="2">
    <name type="scientific">Caldimicrobium thiodismutans</name>
    <dbReference type="NCBI Taxonomy" id="1653476"/>
    <lineage>
        <taxon>Bacteria</taxon>
        <taxon>Pseudomonadati</taxon>
        <taxon>Thermodesulfobacteriota</taxon>
        <taxon>Thermodesulfobacteria</taxon>
        <taxon>Thermodesulfobacteriales</taxon>
        <taxon>Thermodesulfobacteriaceae</taxon>
        <taxon>Caldimicrobium</taxon>
    </lineage>
</organism>
<proteinExistence type="predicted"/>
<accession>A0A832GMY9</accession>
<reference evidence="2" key="1">
    <citation type="journal article" date="2020" name="mSystems">
        <title>Genome- and Community-Level Interaction Insights into Carbon Utilization and Element Cycling Functions of Hydrothermarchaeota in Hydrothermal Sediment.</title>
        <authorList>
            <person name="Zhou Z."/>
            <person name="Liu Y."/>
            <person name="Xu W."/>
            <person name="Pan J."/>
            <person name="Luo Z.H."/>
            <person name="Li M."/>
        </authorList>
    </citation>
    <scope>NUCLEOTIDE SEQUENCE [LARGE SCALE GENOMIC DNA]</scope>
    <source>
        <strain evidence="2">SpSt-605</strain>
    </source>
</reference>
<protein>
    <recommendedName>
        <fullName evidence="1">Nucleoside phosphorylase domain-containing protein</fullName>
    </recommendedName>
</protein>
<comment type="caution">
    <text evidence="2">The sequence shown here is derived from an EMBL/GenBank/DDBJ whole genome shotgun (WGS) entry which is preliminary data.</text>
</comment>
<dbReference type="EMBL" id="DSZU01000044">
    <property type="protein sequence ID" value="HGV54986.1"/>
    <property type="molecule type" value="Genomic_DNA"/>
</dbReference>